<dbReference type="SMART" id="SM00020">
    <property type="entry name" value="Tryp_SPc"/>
    <property type="match status" value="2"/>
</dbReference>
<evidence type="ECO:0000259" key="11">
    <source>
        <dbReference type="PROSITE" id="PS50240"/>
    </source>
</evidence>
<dbReference type="EnsemblMetazoa" id="AAEL013032-RA">
    <property type="protein sequence ID" value="AAEL013032-PA"/>
    <property type="gene ID" value="AAEL013032"/>
</dbReference>
<evidence type="ECO:0000256" key="1">
    <source>
        <dbReference type="ARBA" id="ARBA00004613"/>
    </source>
</evidence>
<dbReference type="FunFam" id="2.40.10.10:FF:000028">
    <property type="entry name" value="Serine protease easter"/>
    <property type="match status" value="1"/>
</dbReference>
<dbReference type="GO" id="GO:0004252">
    <property type="term" value="F:serine-type endopeptidase activity"/>
    <property type="evidence" value="ECO:0007669"/>
    <property type="project" value="InterPro"/>
</dbReference>
<keyword evidence="2" id="KW-0964">Secreted</keyword>
<dbReference type="GO" id="GO:0006508">
    <property type="term" value="P:proteolysis"/>
    <property type="evidence" value="ECO:0007669"/>
    <property type="project" value="UniProtKB-KW"/>
</dbReference>
<evidence type="ECO:0000256" key="5">
    <source>
        <dbReference type="ARBA" id="ARBA00022859"/>
    </source>
</evidence>
<reference evidence="12 13" key="1">
    <citation type="submission" date="2017-06" db="EMBL/GenBank/DDBJ databases">
        <title>Aedes aegypti genome working group (AGWG) sequencing and assembly.</title>
        <authorList>
            <consortium name="Aedes aegypti Genome Working Group (AGWG)"/>
            <person name="Matthews B.J."/>
        </authorList>
    </citation>
    <scope>NUCLEOTIDE SEQUENCE [LARGE SCALE GENOMIC DNA]</scope>
    <source>
        <strain evidence="12 13">LVP_AGWG</strain>
    </source>
</reference>
<keyword evidence="9" id="KW-0645">Protease</keyword>
<keyword evidence="9" id="KW-0378">Hydrolase</keyword>
<dbReference type="InterPro" id="IPR043504">
    <property type="entry name" value="Peptidase_S1_PA_chymotrypsin"/>
</dbReference>
<keyword evidence="9" id="KW-0720">Serine protease</keyword>
<dbReference type="InterPro" id="IPR033116">
    <property type="entry name" value="TRYPSIN_SER"/>
</dbReference>
<evidence type="ECO:0000256" key="7">
    <source>
        <dbReference type="ARBA" id="ARBA00023180"/>
    </source>
</evidence>
<dbReference type="Pfam" id="PF00089">
    <property type="entry name" value="Trypsin"/>
    <property type="match status" value="2"/>
</dbReference>
<dbReference type="InterPro" id="IPR001254">
    <property type="entry name" value="Trypsin_dom"/>
</dbReference>
<dbReference type="AlphaFoldDB" id="A0A1S4FXY7"/>
<feature type="domain" description="Peptidase S1" evidence="11">
    <location>
        <begin position="61"/>
        <end position="306"/>
    </location>
</feature>
<dbReference type="OrthoDB" id="10004439at2759"/>
<feature type="domain" description="Peptidase S1" evidence="11">
    <location>
        <begin position="342"/>
        <end position="557"/>
    </location>
</feature>
<organism evidence="12 13">
    <name type="scientific">Aedes aegypti</name>
    <name type="common">Yellowfever mosquito</name>
    <name type="synonym">Culex aegypti</name>
    <dbReference type="NCBI Taxonomy" id="7159"/>
    <lineage>
        <taxon>Eukaryota</taxon>
        <taxon>Metazoa</taxon>
        <taxon>Ecdysozoa</taxon>
        <taxon>Arthropoda</taxon>
        <taxon>Hexapoda</taxon>
        <taxon>Insecta</taxon>
        <taxon>Pterygota</taxon>
        <taxon>Neoptera</taxon>
        <taxon>Endopterygota</taxon>
        <taxon>Diptera</taxon>
        <taxon>Nematocera</taxon>
        <taxon>Culicoidea</taxon>
        <taxon>Culicidae</taxon>
        <taxon>Culicinae</taxon>
        <taxon>Aedini</taxon>
        <taxon>Aedes</taxon>
        <taxon>Stegomyia</taxon>
    </lineage>
</organism>
<accession>A0A1S4FXY7</accession>
<dbReference type="GO" id="GO:0005576">
    <property type="term" value="C:extracellular region"/>
    <property type="evidence" value="ECO:0007669"/>
    <property type="project" value="UniProtKB-SubCell"/>
</dbReference>
<dbReference type="PROSITE" id="PS50240">
    <property type="entry name" value="TRYPSIN_DOM"/>
    <property type="match status" value="2"/>
</dbReference>
<dbReference type="EnsemblMetazoa" id="AAEL013032-RB">
    <property type="protein sequence ID" value="AAEL013032-PB"/>
    <property type="gene ID" value="AAEL013032"/>
</dbReference>
<dbReference type="Gene3D" id="2.40.10.10">
    <property type="entry name" value="Trypsin-like serine proteases"/>
    <property type="match status" value="2"/>
</dbReference>
<dbReference type="PANTHER" id="PTHR24260:SF147">
    <property type="entry name" value="EG:BACR7A4.3 PROTEIN-RELATED"/>
    <property type="match status" value="1"/>
</dbReference>
<evidence type="ECO:0000313" key="12">
    <source>
        <dbReference type="EnsemblMetazoa" id="AAEL013032-PB"/>
    </source>
</evidence>
<evidence type="ECO:0000256" key="4">
    <source>
        <dbReference type="ARBA" id="ARBA00022729"/>
    </source>
</evidence>
<dbReference type="CDD" id="cd00190">
    <property type="entry name" value="Tryp_SPc"/>
    <property type="match status" value="1"/>
</dbReference>
<keyword evidence="5" id="KW-0391">Immunity</keyword>
<dbReference type="InterPro" id="IPR001314">
    <property type="entry name" value="Peptidase_S1A"/>
</dbReference>
<evidence type="ECO:0000256" key="9">
    <source>
        <dbReference type="RuleBase" id="RU363034"/>
    </source>
</evidence>
<dbReference type="PROSITE" id="PS00134">
    <property type="entry name" value="TRYPSIN_HIS"/>
    <property type="match status" value="1"/>
</dbReference>
<dbReference type="VEuPathDB" id="VectorBase:AAEL013032"/>
<keyword evidence="6" id="KW-1015">Disulfide bond</keyword>
<name>A0A1S4FXY7_AEDAE</name>
<feature type="signal peptide" evidence="10">
    <location>
        <begin position="1"/>
        <end position="22"/>
    </location>
</feature>
<comment type="similarity">
    <text evidence="8">Belongs to the peptidase S1 family. CLIP subfamily.</text>
</comment>
<dbReference type="Proteomes" id="UP000008820">
    <property type="component" value="Chromosome 3"/>
</dbReference>
<dbReference type="InterPro" id="IPR009003">
    <property type="entry name" value="Peptidase_S1_PA"/>
</dbReference>
<evidence type="ECO:0000256" key="3">
    <source>
        <dbReference type="ARBA" id="ARBA00022588"/>
    </source>
</evidence>
<feature type="chain" id="PRO_5044565993" description="Peptidase S1 domain-containing protein" evidence="10">
    <location>
        <begin position="23"/>
        <end position="567"/>
    </location>
</feature>
<protein>
    <recommendedName>
        <fullName evidence="11">Peptidase S1 domain-containing protein</fullName>
    </recommendedName>
</protein>
<dbReference type="PANTHER" id="PTHR24260">
    <property type="match status" value="1"/>
</dbReference>
<evidence type="ECO:0000256" key="2">
    <source>
        <dbReference type="ARBA" id="ARBA00022525"/>
    </source>
</evidence>
<dbReference type="EnsemblMetazoa" id="AAEL013032-RC">
    <property type="protein sequence ID" value="AAEL013032-PC"/>
    <property type="gene ID" value="AAEL013032"/>
</dbReference>
<gene>
    <name evidence="12" type="primary">5577153</name>
</gene>
<reference evidence="12" key="2">
    <citation type="submission" date="2025-05" db="UniProtKB">
        <authorList>
            <consortium name="EnsemblMetazoa"/>
        </authorList>
    </citation>
    <scope>IDENTIFICATION</scope>
    <source>
        <strain evidence="12">LVP_AGWG</strain>
    </source>
</reference>
<evidence type="ECO:0000256" key="8">
    <source>
        <dbReference type="ARBA" id="ARBA00024195"/>
    </source>
</evidence>
<dbReference type="FunFam" id="2.40.10.10:FF:000054">
    <property type="entry name" value="Complement C1r subcomponent"/>
    <property type="match status" value="1"/>
</dbReference>
<keyword evidence="4 10" id="KW-0732">Signal</keyword>
<evidence type="ECO:0000256" key="10">
    <source>
        <dbReference type="SAM" id="SignalP"/>
    </source>
</evidence>
<keyword evidence="3" id="KW-0399">Innate immunity</keyword>
<comment type="subcellular location">
    <subcellularLocation>
        <location evidence="1">Secreted</location>
    </subcellularLocation>
</comment>
<dbReference type="GO" id="GO:0045087">
    <property type="term" value="P:innate immune response"/>
    <property type="evidence" value="ECO:0007669"/>
    <property type="project" value="UniProtKB-KW"/>
</dbReference>
<dbReference type="PRINTS" id="PR00722">
    <property type="entry name" value="CHYMOTRYPSIN"/>
</dbReference>
<dbReference type="PROSITE" id="PS00135">
    <property type="entry name" value="TRYPSIN_SER"/>
    <property type="match status" value="1"/>
</dbReference>
<dbReference type="SUPFAM" id="SSF50494">
    <property type="entry name" value="Trypsin-like serine proteases"/>
    <property type="match status" value="2"/>
</dbReference>
<keyword evidence="13" id="KW-1185">Reference proteome</keyword>
<keyword evidence="7" id="KW-0325">Glycoprotein</keyword>
<sequence>MVAALVWITAFSGFLLSVPVKGQSVKYFTDTAPWDYYFRKTLNDCPKRFYPNPHKFDYHHIFGGRRALVGEFMHMAAIGWTADDGNIQYMCGGALISSTFVLTAAHCAINGAGKEPDTVRLGDTNLADVADDITAQQISIRSFRKHPEYRPSRKYFDIALIELEAEAKFNYATCPACIWLDKDTPLEPMQAIGFGATGFGESLSPTLQKATLSLIDKNNCSETLPVSNRQQPNGFVDEQFCAGNDHMDTCEGDSGGPIQIEKEDTNGYLIPLIVGVVSYGSPCSNGSIGVYTRVASYQAWIEQELQHSIDYVTCTRTTFCYGRKYVHSKIDQTFNLGPFSRVGLVWNTSDDNAFECGATVIDYQFAITSAYCTHLKGVKPHSILVQNNGERVEIDEIIVHPQYNVGKPQHDIALLRLTKFAKHNMEFVPVCLSKKDPKDRNEGYQSVSAYGTSYADKNSFRRYNYVEYNINIATNSESSMQCGNVEFSENHLYCLNNSINLIPTVCDMDYGGPVFVKDMFRVPFFLGVVSKLSEGCGKDIVVTKISAYIEWIESVIFDHTSEKLIFQ</sequence>
<proteinExistence type="inferred from homology"/>
<dbReference type="InterPro" id="IPR051333">
    <property type="entry name" value="CLIP_Serine_Protease"/>
</dbReference>
<dbReference type="InterPro" id="IPR018114">
    <property type="entry name" value="TRYPSIN_HIS"/>
</dbReference>
<evidence type="ECO:0000313" key="13">
    <source>
        <dbReference type="Proteomes" id="UP000008820"/>
    </source>
</evidence>
<evidence type="ECO:0000256" key="6">
    <source>
        <dbReference type="ARBA" id="ARBA00023157"/>
    </source>
</evidence>